<dbReference type="EMBL" id="KZ502564">
    <property type="protein sequence ID" value="PKU75921.1"/>
    <property type="molecule type" value="Genomic_DNA"/>
</dbReference>
<name>A0A2I0WJU5_9ASPA</name>
<reference evidence="1 2" key="1">
    <citation type="journal article" date="2016" name="Sci. Rep.">
        <title>The Dendrobium catenatum Lindl. genome sequence provides insights into polysaccharide synthase, floral development and adaptive evolution.</title>
        <authorList>
            <person name="Zhang G.Q."/>
            <person name="Xu Q."/>
            <person name="Bian C."/>
            <person name="Tsai W.C."/>
            <person name="Yeh C.M."/>
            <person name="Liu K.W."/>
            <person name="Yoshida K."/>
            <person name="Zhang L.S."/>
            <person name="Chang S.B."/>
            <person name="Chen F."/>
            <person name="Shi Y."/>
            <person name="Su Y.Y."/>
            <person name="Zhang Y.Q."/>
            <person name="Chen L.J."/>
            <person name="Yin Y."/>
            <person name="Lin M."/>
            <person name="Huang H."/>
            <person name="Deng H."/>
            <person name="Wang Z.W."/>
            <person name="Zhu S.L."/>
            <person name="Zhao X."/>
            <person name="Deng C."/>
            <person name="Niu S.C."/>
            <person name="Huang J."/>
            <person name="Wang M."/>
            <person name="Liu G.H."/>
            <person name="Yang H.J."/>
            <person name="Xiao X.J."/>
            <person name="Hsiao Y.Y."/>
            <person name="Wu W.L."/>
            <person name="Chen Y.Y."/>
            <person name="Mitsuda N."/>
            <person name="Ohme-Takagi M."/>
            <person name="Luo Y.B."/>
            <person name="Van de Peer Y."/>
            <person name="Liu Z.J."/>
        </authorList>
    </citation>
    <scope>NUCLEOTIDE SEQUENCE [LARGE SCALE GENOMIC DNA]</scope>
    <source>
        <tissue evidence="1">The whole plant</tissue>
    </source>
</reference>
<evidence type="ECO:0000313" key="2">
    <source>
        <dbReference type="Proteomes" id="UP000233837"/>
    </source>
</evidence>
<reference evidence="1 2" key="2">
    <citation type="journal article" date="2017" name="Nature">
        <title>The Apostasia genome and the evolution of orchids.</title>
        <authorList>
            <person name="Zhang G.Q."/>
            <person name="Liu K.W."/>
            <person name="Li Z."/>
            <person name="Lohaus R."/>
            <person name="Hsiao Y.Y."/>
            <person name="Niu S.C."/>
            <person name="Wang J.Y."/>
            <person name="Lin Y.C."/>
            <person name="Xu Q."/>
            <person name="Chen L.J."/>
            <person name="Yoshida K."/>
            <person name="Fujiwara S."/>
            <person name="Wang Z.W."/>
            <person name="Zhang Y.Q."/>
            <person name="Mitsuda N."/>
            <person name="Wang M."/>
            <person name="Liu G.H."/>
            <person name="Pecoraro L."/>
            <person name="Huang H.X."/>
            <person name="Xiao X.J."/>
            <person name="Lin M."/>
            <person name="Wu X.Y."/>
            <person name="Wu W.L."/>
            <person name="Chen Y.Y."/>
            <person name="Chang S.B."/>
            <person name="Sakamoto S."/>
            <person name="Ohme-Takagi M."/>
            <person name="Yagi M."/>
            <person name="Zeng S.J."/>
            <person name="Shen C.Y."/>
            <person name="Yeh C.M."/>
            <person name="Luo Y.B."/>
            <person name="Tsai W.C."/>
            <person name="Van de Peer Y."/>
            <person name="Liu Z.J."/>
        </authorList>
    </citation>
    <scope>NUCLEOTIDE SEQUENCE [LARGE SCALE GENOMIC DNA]</scope>
    <source>
        <tissue evidence="1">The whole plant</tissue>
    </source>
</reference>
<accession>A0A2I0WJU5</accession>
<protein>
    <submittedName>
        <fullName evidence="1">Uncharacterized protein</fullName>
    </submittedName>
</protein>
<gene>
    <name evidence="1" type="ORF">MA16_Dca005968</name>
</gene>
<dbReference type="Proteomes" id="UP000233837">
    <property type="component" value="Unassembled WGS sequence"/>
</dbReference>
<organism evidence="1 2">
    <name type="scientific">Dendrobium catenatum</name>
    <dbReference type="NCBI Taxonomy" id="906689"/>
    <lineage>
        <taxon>Eukaryota</taxon>
        <taxon>Viridiplantae</taxon>
        <taxon>Streptophyta</taxon>
        <taxon>Embryophyta</taxon>
        <taxon>Tracheophyta</taxon>
        <taxon>Spermatophyta</taxon>
        <taxon>Magnoliopsida</taxon>
        <taxon>Liliopsida</taxon>
        <taxon>Asparagales</taxon>
        <taxon>Orchidaceae</taxon>
        <taxon>Epidendroideae</taxon>
        <taxon>Malaxideae</taxon>
        <taxon>Dendrobiinae</taxon>
        <taxon>Dendrobium</taxon>
    </lineage>
</organism>
<evidence type="ECO:0000313" key="1">
    <source>
        <dbReference type="EMBL" id="PKU75921.1"/>
    </source>
</evidence>
<keyword evidence="2" id="KW-1185">Reference proteome</keyword>
<sequence>MSLFAPILIILSIFLLKAVYSYLSLPHQIQLHFRRQGINGPPRFLLSSENAGEIRQLFATARSSPTLGLNHDRNRELINCSLF</sequence>
<dbReference type="AlphaFoldDB" id="A0A2I0WJU5"/>
<proteinExistence type="predicted"/>